<dbReference type="Proteomes" id="UP000199149">
    <property type="component" value="Unassembled WGS sequence"/>
</dbReference>
<keyword evidence="2" id="KW-1185">Reference proteome</keyword>
<accession>A0A1I4Y0Y9</accession>
<dbReference type="EMBL" id="FOUZ01000010">
    <property type="protein sequence ID" value="SFN31696.1"/>
    <property type="molecule type" value="Genomic_DNA"/>
</dbReference>
<protein>
    <submittedName>
        <fullName evidence="1">Uncharacterized protein</fullName>
    </submittedName>
</protein>
<dbReference type="STRING" id="684065.SAMN05421738_11061"/>
<proteinExistence type="predicted"/>
<dbReference type="RefSeq" id="WP_092908633.1">
    <property type="nucleotide sequence ID" value="NZ_FOUZ01000010.1"/>
</dbReference>
<organism evidence="1 2">
    <name type="scientific">Algoriella xinjiangensis</name>
    <dbReference type="NCBI Taxonomy" id="684065"/>
    <lineage>
        <taxon>Bacteria</taxon>
        <taxon>Pseudomonadati</taxon>
        <taxon>Bacteroidota</taxon>
        <taxon>Flavobacteriia</taxon>
        <taxon>Flavobacteriales</taxon>
        <taxon>Weeksellaceae</taxon>
        <taxon>Algoriella</taxon>
    </lineage>
</organism>
<reference evidence="2" key="1">
    <citation type="submission" date="2016-10" db="EMBL/GenBank/DDBJ databases">
        <authorList>
            <person name="Varghese N."/>
            <person name="Submissions S."/>
        </authorList>
    </citation>
    <scope>NUCLEOTIDE SEQUENCE [LARGE SCALE GENOMIC DNA]</scope>
    <source>
        <strain evidence="2">XJ109</strain>
    </source>
</reference>
<dbReference type="AlphaFoldDB" id="A0A1I4Y0Y9"/>
<evidence type="ECO:0000313" key="1">
    <source>
        <dbReference type="EMBL" id="SFN31696.1"/>
    </source>
</evidence>
<evidence type="ECO:0000313" key="2">
    <source>
        <dbReference type="Proteomes" id="UP000199149"/>
    </source>
</evidence>
<name>A0A1I4Y0Y9_9FLAO</name>
<gene>
    <name evidence="1" type="ORF">SAMN05421738_11061</name>
</gene>
<dbReference type="OrthoDB" id="1099259at2"/>
<sequence>MELPKFLLADNSAMPEKIFILHTEYPRFLLDVETDDIEWFEDISEEEDNEEFNTEIANLIEDALDFYDQEMAQLGEEE</sequence>